<dbReference type="EMBL" id="LTDL01000037">
    <property type="protein sequence ID" value="OAG30159.1"/>
    <property type="molecule type" value="Genomic_DNA"/>
</dbReference>
<dbReference type="GO" id="GO:0008270">
    <property type="term" value="F:zinc ion binding"/>
    <property type="evidence" value="ECO:0007669"/>
    <property type="project" value="UniProtKB-KW"/>
</dbReference>
<keyword evidence="2 4" id="KW-0863">Zinc-finger</keyword>
<dbReference type="PANTHER" id="PTHR20893:SF2">
    <property type="entry name" value="LD08641P"/>
    <property type="match status" value="1"/>
</dbReference>
<feature type="transmembrane region" description="Helical" evidence="5">
    <location>
        <begin position="907"/>
        <end position="931"/>
    </location>
</feature>
<evidence type="ECO:0000259" key="7">
    <source>
        <dbReference type="PROSITE" id="PS51292"/>
    </source>
</evidence>
<proteinExistence type="predicted"/>
<feature type="transmembrane region" description="Helical" evidence="5">
    <location>
        <begin position="872"/>
        <end position="895"/>
    </location>
</feature>
<feature type="transmembrane region" description="Helical" evidence="5">
    <location>
        <begin position="551"/>
        <end position="576"/>
    </location>
</feature>
<feature type="transmembrane region" description="Helical" evidence="5">
    <location>
        <begin position="597"/>
        <end position="621"/>
    </location>
</feature>
<evidence type="ECO:0000256" key="4">
    <source>
        <dbReference type="PROSITE-ProRule" id="PRU00175"/>
    </source>
</evidence>
<dbReference type="RefSeq" id="XP_067544634.1">
    <property type="nucleotide sequence ID" value="XM_067689160.1"/>
</dbReference>
<feature type="transmembrane region" description="Helical" evidence="5">
    <location>
        <begin position="763"/>
        <end position="796"/>
    </location>
</feature>
<feature type="transmembrane region" description="Helical" evidence="5">
    <location>
        <begin position="398"/>
        <end position="417"/>
    </location>
</feature>
<dbReference type="Gene3D" id="3.30.40.10">
    <property type="entry name" value="Zinc/RING finger domain, C3HC4 (zinc finger)"/>
    <property type="match status" value="1"/>
</dbReference>
<feature type="domain" description="RING-CH-type" evidence="7">
    <location>
        <begin position="16"/>
        <end position="77"/>
    </location>
</feature>
<feature type="transmembrane region" description="Helical" evidence="5">
    <location>
        <begin position="840"/>
        <end position="866"/>
    </location>
</feature>
<organism evidence="8 9">
    <name type="scientific">Nematocida displodere</name>
    <dbReference type="NCBI Taxonomy" id="1805483"/>
    <lineage>
        <taxon>Eukaryota</taxon>
        <taxon>Fungi</taxon>
        <taxon>Fungi incertae sedis</taxon>
        <taxon>Microsporidia</taxon>
        <taxon>Nematocida</taxon>
    </lineage>
</organism>
<evidence type="ECO:0000256" key="1">
    <source>
        <dbReference type="ARBA" id="ARBA00022723"/>
    </source>
</evidence>
<dbReference type="PROSITE" id="PS50089">
    <property type="entry name" value="ZF_RING_2"/>
    <property type="match status" value="1"/>
</dbReference>
<feature type="transmembrane region" description="Helical" evidence="5">
    <location>
        <begin position="493"/>
        <end position="512"/>
    </location>
</feature>
<comment type="caution">
    <text evidence="8">The sequence shown here is derived from an EMBL/GenBank/DDBJ whole genome shotgun (WGS) entry which is preliminary data.</text>
</comment>
<dbReference type="InterPro" id="IPR013083">
    <property type="entry name" value="Znf_RING/FYVE/PHD"/>
</dbReference>
<dbReference type="SUPFAM" id="SSF57850">
    <property type="entry name" value="RING/U-box"/>
    <property type="match status" value="1"/>
</dbReference>
<dbReference type="InterPro" id="IPR011016">
    <property type="entry name" value="Znf_RING-CH"/>
</dbReference>
<dbReference type="Proteomes" id="UP000185944">
    <property type="component" value="Unassembled WGS sequence"/>
</dbReference>
<dbReference type="InterPro" id="IPR001841">
    <property type="entry name" value="Znf_RING"/>
</dbReference>
<keyword evidence="5" id="KW-0472">Membrane</keyword>
<dbReference type="GeneID" id="93648092"/>
<evidence type="ECO:0000256" key="5">
    <source>
        <dbReference type="SAM" id="Phobius"/>
    </source>
</evidence>
<keyword evidence="5" id="KW-1133">Transmembrane helix</keyword>
<feature type="domain" description="RING-type" evidence="6">
    <location>
        <begin position="24"/>
        <end position="71"/>
    </location>
</feature>
<feature type="transmembrane region" description="Helical" evidence="5">
    <location>
        <begin position="951"/>
        <end position="971"/>
    </location>
</feature>
<dbReference type="CDD" id="cd16495">
    <property type="entry name" value="RING_CH-C4HC3_MARCH"/>
    <property type="match status" value="1"/>
</dbReference>
<dbReference type="PROSITE" id="PS51292">
    <property type="entry name" value="ZF_RING_CH"/>
    <property type="match status" value="1"/>
</dbReference>
<dbReference type="STRING" id="1805483.A0A177EGN8"/>
<keyword evidence="3" id="KW-0862">Zinc</keyword>
<keyword evidence="9" id="KW-1185">Reference proteome</keyword>
<evidence type="ECO:0000313" key="9">
    <source>
        <dbReference type="Proteomes" id="UP000185944"/>
    </source>
</evidence>
<sequence length="1002" mass="111792">MKEIDIKDILSEINIERTREREKCKICYEPETEENKLCFPCKCRDLTESVHKECIVEWMKKTGTRACKTCNRKIKTKNIPTRDRVLRTEAHRLKNPRKLLFKSLRAYAKNLVSCAAYSALYPAASSLARALVETSAGIKTSLSLRLSAGTYLLGWLVCHAAREVLARMAAVGYLILFKARIRRLGVSETEDVEFTDDSTDSLDESYRERTMKMLSLVTNSANFPLFTRSPVFPRRTSTQSASEMCTILEVIVLEDDILLEKKNRLKDAANALAHHSPLLKGLVRGYRKDRMYRALIELVFGLVAVLLLGVVFILLPSVVSCGLAASAGLAWRNLRAAARTRPALSLFRRLGLAGLSGRCPLSPRGAKMLKACSAGALLSKISAVDRGFSPSEVLRVDGYTGCAAKLFFGLAALMHLLRRKKQVLSETDRHSRQKKAYNAIYIAFKFWVLFSLDYLVFPLLTGMVALSCAGILLNSAPVLIGRHFYIGDRLATLLGVYVATGYVMMHGIAHLVKRRVAPTTRPGVEYWIVPKRSHYVVRAAREKLSNTLVEIFTAFAVPVAVILGATAPFALARWILKALACFHATWVPNETPAEEMVVLRCAPMASFLGHAYMWSLCLAVFRRGIQAFFVEVVEHAVYFFGRVCAGWFGLGLVLYDEPIPLNEINNLERLCYLPSLKSTDYKMSDVKKRRTLTVTETEKSFYFSKDGRKKQTFPRDKLMNMPVEDHLWVDMLLHSERDELLYSPFYSVYHVPSLVHLRVGAFLLVVAAVSILYTTILLLLAAALWKVGLLVLALIGDFELSTANANANSLPEQLRLFVYGGALGYGFVSVRLWQMEGRAVFALCVSQALAGLKLVHALMVLVPLSVGISTRALLYLFHPCVDKIACLLPSGGWLLDSDRACTMMTLAVSINHMLFGIGTQTTVLLLVPLLLSCMVAMDVCLLERFPEDARFLLRVVLSLCPFALLFLRVVWSSLLKSGLGKGVKNNRFSPTKGCYSPKKKET</sequence>
<dbReference type="PANTHER" id="PTHR20893">
    <property type="entry name" value="LD08641P"/>
    <property type="match status" value="1"/>
</dbReference>
<reference evidence="8 9" key="1">
    <citation type="submission" date="2016-02" db="EMBL/GenBank/DDBJ databases">
        <title>Discovery of a natural microsporidian pathogen with a broad tissue tropism in Caenorhabditis elegans.</title>
        <authorList>
            <person name="Luallen R.J."/>
            <person name="Reinke A.W."/>
            <person name="Tong L."/>
            <person name="Botts M.R."/>
            <person name="Felix M.-A."/>
            <person name="Troemel E.R."/>
        </authorList>
    </citation>
    <scope>NUCLEOTIDE SEQUENCE [LARGE SCALE GENOMIC DNA]</scope>
    <source>
        <strain evidence="8 9">JUm2807</strain>
    </source>
</reference>
<keyword evidence="5" id="KW-0812">Transmembrane</keyword>
<evidence type="ECO:0000256" key="3">
    <source>
        <dbReference type="ARBA" id="ARBA00022833"/>
    </source>
</evidence>
<evidence type="ECO:0000259" key="6">
    <source>
        <dbReference type="PROSITE" id="PS50089"/>
    </source>
</evidence>
<feature type="transmembrane region" description="Helical" evidence="5">
    <location>
        <begin position="294"/>
        <end position="315"/>
    </location>
</feature>
<gene>
    <name evidence="8" type="ORF">NEDG_01742</name>
</gene>
<dbReference type="AlphaFoldDB" id="A0A177EGN8"/>
<evidence type="ECO:0000313" key="8">
    <source>
        <dbReference type="EMBL" id="OAG30159.1"/>
    </source>
</evidence>
<name>A0A177EGN8_9MICR</name>
<dbReference type="SMART" id="SM00744">
    <property type="entry name" value="RINGv"/>
    <property type="match status" value="1"/>
</dbReference>
<feature type="transmembrane region" description="Helical" evidence="5">
    <location>
        <begin position="816"/>
        <end position="833"/>
    </location>
</feature>
<protein>
    <submittedName>
        <fullName evidence="8">Uncharacterized protein</fullName>
    </submittedName>
</protein>
<accession>A0A177EGN8</accession>
<dbReference type="VEuPathDB" id="MicrosporidiaDB:NEDG_01742"/>
<feature type="transmembrane region" description="Helical" evidence="5">
    <location>
        <begin position="438"/>
        <end position="457"/>
    </location>
</feature>
<dbReference type="OrthoDB" id="2190858at2759"/>
<keyword evidence="1" id="KW-0479">Metal-binding</keyword>
<evidence type="ECO:0000256" key="2">
    <source>
        <dbReference type="ARBA" id="ARBA00022771"/>
    </source>
</evidence>
<dbReference type="Pfam" id="PF12906">
    <property type="entry name" value="RINGv"/>
    <property type="match status" value="1"/>
</dbReference>